<evidence type="ECO:0000313" key="2">
    <source>
        <dbReference type="EMBL" id="ROT40516.1"/>
    </source>
</evidence>
<sequence>MIPLRAAFYSAFFFSFCGHYPPPTSDMNAIRLITAAFFVSFVLFDGRGRYPKFYTLIKRFGREFGSLGTKKTREVWPKRRYHNPISP</sequence>
<accession>A0A3N2Q1D3</accession>
<name>A0A3N2Q1D3_SODAK</name>
<keyword evidence="1" id="KW-1133">Transmembrane helix</keyword>
<dbReference type="EMBL" id="ML119052">
    <property type="protein sequence ID" value="ROT40516.1"/>
    <property type="molecule type" value="Genomic_DNA"/>
</dbReference>
<dbReference type="GeneID" id="39579632"/>
<evidence type="ECO:0000256" key="1">
    <source>
        <dbReference type="SAM" id="Phobius"/>
    </source>
</evidence>
<keyword evidence="1" id="KW-0812">Transmembrane</keyword>
<dbReference type="AlphaFoldDB" id="A0A3N2Q1D3"/>
<feature type="transmembrane region" description="Helical" evidence="1">
    <location>
        <begin position="27"/>
        <end position="44"/>
    </location>
</feature>
<dbReference type="Proteomes" id="UP000272025">
    <property type="component" value="Unassembled WGS sequence"/>
</dbReference>
<proteinExistence type="predicted"/>
<dbReference type="RefSeq" id="XP_028468322.1">
    <property type="nucleotide sequence ID" value="XM_028611154.1"/>
</dbReference>
<keyword evidence="3" id="KW-1185">Reference proteome</keyword>
<keyword evidence="1" id="KW-0472">Membrane</keyword>
<protein>
    <submittedName>
        <fullName evidence="2">Uncharacterized protein</fullName>
    </submittedName>
</protein>
<gene>
    <name evidence="2" type="ORF">SODALDRAFT_330238</name>
</gene>
<evidence type="ECO:0000313" key="3">
    <source>
        <dbReference type="Proteomes" id="UP000272025"/>
    </source>
</evidence>
<reference evidence="2 3" key="1">
    <citation type="journal article" date="2018" name="Mol. Ecol.">
        <title>The obligate alkalophilic soda-lake fungus Sodiomyces alkalinus has shifted to a protein diet.</title>
        <authorList>
            <person name="Grum-Grzhimaylo A.A."/>
            <person name="Falkoski D.L."/>
            <person name="van den Heuvel J."/>
            <person name="Valero-Jimenez C.A."/>
            <person name="Min B."/>
            <person name="Choi I.G."/>
            <person name="Lipzen A."/>
            <person name="Daum C.G."/>
            <person name="Aanen D.K."/>
            <person name="Tsang A."/>
            <person name="Henrissat B."/>
            <person name="Bilanenko E.N."/>
            <person name="de Vries R.P."/>
            <person name="van Kan J.A.L."/>
            <person name="Grigoriev I.V."/>
            <person name="Debets A.J.M."/>
        </authorList>
    </citation>
    <scope>NUCLEOTIDE SEQUENCE [LARGE SCALE GENOMIC DNA]</scope>
    <source>
        <strain evidence="2 3">F11</strain>
    </source>
</reference>
<organism evidence="2 3">
    <name type="scientific">Sodiomyces alkalinus (strain CBS 110278 / VKM F-3762 / F11)</name>
    <name type="common">Alkaliphilic filamentous fungus</name>
    <dbReference type="NCBI Taxonomy" id="1314773"/>
    <lineage>
        <taxon>Eukaryota</taxon>
        <taxon>Fungi</taxon>
        <taxon>Dikarya</taxon>
        <taxon>Ascomycota</taxon>
        <taxon>Pezizomycotina</taxon>
        <taxon>Sordariomycetes</taxon>
        <taxon>Hypocreomycetidae</taxon>
        <taxon>Glomerellales</taxon>
        <taxon>Plectosphaerellaceae</taxon>
        <taxon>Sodiomyces</taxon>
    </lineage>
</organism>